<gene>
    <name evidence="1" type="ORF">DI598_14525</name>
</gene>
<evidence type="ECO:0000313" key="1">
    <source>
        <dbReference type="EMBL" id="PZP44447.1"/>
    </source>
</evidence>
<dbReference type="AlphaFoldDB" id="A0A2W5ESB5"/>
<protein>
    <submittedName>
        <fullName evidence="1">Uncharacterized protein</fullName>
    </submittedName>
</protein>
<organism evidence="1 2">
    <name type="scientific">Pseudopedobacter saltans</name>
    <dbReference type="NCBI Taxonomy" id="151895"/>
    <lineage>
        <taxon>Bacteria</taxon>
        <taxon>Pseudomonadati</taxon>
        <taxon>Bacteroidota</taxon>
        <taxon>Sphingobacteriia</taxon>
        <taxon>Sphingobacteriales</taxon>
        <taxon>Sphingobacteriaceae</taxon>
        <taxon>Pseudopedobacter</taxon>
    </lineage>
</organism>
<proteinExistence type="predicted"/>
<name>A0A2W5ESB5_9SPHI</name>
<dbReference type="Proteomes" id="UP000249645">
    <property type="component" value="Unassembled WGS sequence"/>
</dbReference>
<evidence type="ECO:0000313" key="2">
    <source>
        <dbReference type="Proteomes" id="UP000249645"/>
    </source>
</evidence>
<accession>A0A2W5ESB5</accession>
<comment type="caution">
    <text evidence="1">The sequence shown here is derived from an EMBL/GenBank/DDBJ whole genome shotgun (WGS) entry which is preliminary data.</text>
</comment>
<sequence>MALYKLTAQRQFVDMQKGYEFQVPSATIPTPHAQDVEKAIERLGFNKQAQSYKSLGNFKVEKIS</sequence>
<dbReference type="EMBL" id="QFOI01000317">
    <property type="protein sequence ID" value="PZP44447.1"/>
    <property type="molecule type" value="Genomic_DNA"/>
</dbReference>
<reference evidence="1 2" key="1">
    <citation type="submission" date="2017-11" db="EMBL/GenBank/DDBJ databases">
        <title>Infants hospitalized years apart are colonized by the same room-sourced microbial strains.</title>
        <authorList>
            <person name="Brooks B."/>
            <person name="Olm M.R."/>
            <person name="Firek B.A."/>
            <person name="Baker R."/>
            <person name="Thomas B.C."/>
            <person name="Morowitz M.J."/>
            <person name="Banfield J.F."/>
        </authorList>
    </citation>
    <scope>NUCLEOTIDE SEQUENCE [LARGE SCALE GENOMIC DNA]</scope>
    <source>
        <strain evidence="1">S2_009_000_R2_76</strain>
    </source>
</reference>